<dbReference type="EMBL" id="BJVI01000035">
    <property type="protein sequence ID" value="GEL19362.1"/>
    <property type="molecule type" value="Genomic_DNA"/>
</dbReference>
<dbReference type="STRING" id="1123024.GCA_000423625_02891"/>
<dbReference type="AlphaFoldDB" id="A0A511D3K7"/>
<protein>
    <submittedName>
        <fullName evidence="1">Uncharacterized protein</fullName>
    </submittedName>
</protein>
<reference evidence="1 2" key="1">
    <citation type="submission" date="2019-07" db="EMBL/GenBank/DDBJ databases">
        <title>Whole genome shotgun sequence of Pseudonocardia asaccharolytica NBRC 16224.</title>
        <authorList>
            <person name="Hosoyama A."/>
            <person name="Uohara A."/>
            <person name="Ohji S."/>
            <person name="Ichikawa N."/>
        </authorList>
    </citation>
    <scope>NUCLEOTIDE SEQUENCE [LARGE SCALE GENOMIC DNA]</scope>
    <source>
        <strain evidence="1 2">NBRC 16224</strain>
    </source>
</reference>
<evidence type="ECO:0000313" key="1">
    <source>
        <dbReference type="EMBL" id="GEL19362.1"/>
    </source>
</evidence>
<proteinExistence type="predicted"/>
<organism evidence="1 2">
    <name type="scientific">Pseudonocardia asaccharolytica DSM 44247 = NBRC 16224</name>
    <dbReference type="NCBI Taxonomy" id="1123024"/>
    <lineage>
        <taxon>Bacteria</taxon>
        <taxon>Bacillati</taxon>
        <taxon>Actinomycetota</taxon>
        <taxon>Actinomycetes</taxon>
        <taxon>Pseudonocardiales</taxon>
        <taxon>Pseudonocardiaceae</taxon>
        <taxon>Pseudonocardia</taxon>
    </lineage>
</organism>
<comment type="caution">
    <text evidence="1">The sequence shown here is derived from an EMBL/GenBank/DDBJ whole genome shotgun (WGS) entry which is preliminary data.</text>
</comment>
<name>A0A511D3K7_9PSEU</name>
<evidence type="ECO:0000313" key="2">
    <source>
        <dbReference type="Proteomes" id="UP000321328"/>
    </source>
</evidence>
<sequence>MADNNRPVTLVGPGGDEVTVTSPAAINQYRYGLGYRVKNELAPQPAVVRRKPADADASGKQG</sequence>
<accession>A0A511D3K7</accession>
<keyword evidence="2" id="KW-1185">Reference proteome</keyword>
<gene>
    <name evidence="1" type="ORF">PA7_31990</name>
</gene>
<dbReference type="RefSeq" id="WP_028930588.1">
    <property type="nucleotide sequence ID" value="NZ_AUII01000012.1"/>
</dbReference>
<dbReference type="Proteomes" id="UP000321328">
    <property type="component" value="Unassembled WGS sequence"/>
</dbReference>